<dbReference type="GeneID" id="5890129"/>
<dbReference type="AlphaFoldDB" id="A9UWZ6"/>
<feature type="compositionally biased region" description="Polar residues" evidence="1">
    <location>
        <begin position="48"/>
        <end position="60"/>
    </location>
</feature>
<reference evidence="2 3" key="1">
    <citation type="journal article" date="2008" name="Nature">
        <title>The genome of the choanoflagellate Monosiga brevicollis and the origin of metazoans.</title>
        <authorList>
            <consortium name="JGI Sequencing"/>
            <person name="King N."/>
            <person name="Westbrook M.J."/>
            <person name="Young S.L."/>
            <person name="Kuo A."/>
            <person name="Abedin M."/>
            <person name="Chapman J."/>
            <person name="Fairclough S."/>
            <person name="Hellsten U."/>
            <person name="Isogai Y."/>
            <person name="Letunic I."/>
            <person name="Marr M."/>
            <person name="Pincus D."/>
            <person name="Putnam N."/>
            <person name="Rokas A."/>
            <person name="Wright K.J."/>
            <person name="Zuzow R."/>
            <person name="Dirks W."/>
            <person name="Good M."/>
            <person name="Goodstein D."/>
            <person name="Lemons D."/>
            <person name="Li W."/>
            <person name="Lyons J.B."/>
            <person name="Morris A."/>
            <person name="Nichols S."/>
            <person name="Richter D.J."/>
            <person name="Salamov A."/>
            <person name="Bork P."/>
            <person name="Lim W.A."/>
            <person name="Manning G."/>
            <person name="Miller W.T."/>
            <person name="McGinnis W."/>
            <person name="Shapiro H."/>
            <person name="Tjian R."/>
            <person name="Grigoriev I.V."/>
            <person name="Rokhsar D."/>
        </authorList>
    </citation>
    <scope>NUCLEOTIDE SEQUENCE [LARGE SCALE GENOMIC DNA]</scope>
    <source>
        <strain evidence="3">MX1 / ATCC 50154</strain>
    </source>
</reference>
<sequence length="304" mass="33013">MDALARLQALIRDVDATSLPVMMAASPPLASPTSSPTPPLTEADNPIHSATMNTAAQTDVSLDLSPIAAPPRSRWTSHQSDGATTSAASRTQSTSSQPPIKRVRRLPNSQPVQLSSPDQQREATHSMRPAIRQPCNNPCTPPTHRKLSIDRFETSSPEDSGLELSMTIHAPASRRSGHRSMRRSRARSLPTDLQLSPVRHTNTSTPPTINESLLALRKRIASAEEQELATSTPIKHIALTRRPVSPTPAHLASPHIRQAYQSYCQVVREQGLEPLPLSDYCGPPGTIDFIVDTDGHASDERSEP</sequence>
<dbReference type="KEGG" id="mbr:MONBRDRAFT_24621"/>
<dbReference type="RefSeq" id="XP_001744894.1">
    <property type="nucleotide sequence ID" value="XM_001744842.1"/>
</dbReference>
<accession>A9UWZ6</accession>
<dbReference type="EMBL" id="CH991548">
    <property type="protein sequence ID" value="EDQ90127.1"/>
    <property type="molecule type" value="Genomic_DNA"/>
</dbReference>
<dbReference type="Proteomes" id="UP000001357">
    <property type="component" value="Unassembled WGS sequence"/>
</dbReference>
<organism evidence="2 3">
    <name type="scientific">Monosiga brevicollis</name>
    <name type="common">Choanoflagellate</name>
    <dbReference type="NCBI Taxonomy" id="81824"/>
    <lineage>
        <taxon>Eukaryota</taxon>
        <taxon>Choanoflagellata</taxon>
        <taxon>Craspedida</taxon>
        <taxon>Salpingoecidae</taxon>
        <taxon>Monosiga</taxon>
    </lineage>
</organism>
<dbReference type="InParanoid" id="A9UWZ6"/>
<protein>
    <submittedName>
        <fullName evidence="2">Uncharacterized protein</fullName>
    </submittedName>
</protein>
<gene>
    <name evidence="2" type="ORF">MONBRDRAFT_24621</name>
</gene>
<proteinExistence type="predicted"/>
<evidence type="ECO:0000313" key="3">
    <source>
        <dbReference type="Proteomes" id="UP000001357"/>
    </source>
</evidence>
<keyword evidence="3" id="KW-1185">Reference proteome</keyword>
<name>A9UWZ6_MONBE</name>
<feature type="compositionally biased region" description="Low complexity" evidence="1">
    <location>
        <begin position="83"/>
        <end position="97"/>
    </location>
</feature>
<feature type="compositionally biased region" description="Polar residues" evidence="1">
    <location>
        <begin position="107"/>
        <end position="118"/>
    </location>
</feature>
<feature type="compositionally biased region" description="Low complexity" evidence="1">
    <location>
        <begin position="25"/>
        <end position="34"/>
    </location>
</feature>
<evidence type="ECO:0000313" key="2">
    <source>
        <dbReference type="EMBL" id="EDQ90127.1"/>
    </source>
</evidence>
<feature type="region of interest" description="Disordered" evidence="1">
    <location>
        <begin position="25"/>
        <end position="160"/>
    </location>
</feature>
<evidence type="ECO:0000256" key="1">
    <source>
        <dbReference type="SAM" id="MobiDB-lite"/>
    </source>
</evidence>